<dbReference type="PANTHER" id="PTHR38436">
    <property type="entry name" value="POLYKETIDE CYCLASE SNOAL-LIKE DOMAIN"/>
    <property type="match status" value="1"/>
</dbReference>
<dbReference type="InterPro" id="IPR009959">
    <property type="entry name" value="Cyclase_SnoaL-like"/>
</dbReference>
<dbReference type="InterPro" id="IPR037401">
    <property type="entry name" value="SnoaL-like"/>
</dbReference>
<evidence type="ECO:0000313" key="3">
    <source>
        <dbReference type="EMBL" id="OOS23993.1"/>
    </source>
</evidence>
<keyword evidence="1" id="KW-0732">Signal</keyword>
<evidence type="ECO:0000259" key="2">
    <source>
        <dbReference type="Pfam" id="PF12680"/>
    </source>
</evidence>
<dbReference type="GO" id="GO:0030638">
    <property type="term" value="P:polyketide metabolic process"/>
    <property type="evidence" value="ECO:0007669"/>
    <property type="project" value="InterPro"/>
</dbReference>
<protein>
    <recommendedName>
        <fullName evidence="2">SnoaL-like domain-containing protein</fullName>
    </recommendedName>
</protein>
<accession>A0A1T0CNV1</accession>
<dbReference type="SUPFAM" id="SSF54427">
    <property type="entry name" value="NTF2-like"/>
    <property type="match status" value="1"/>
</dbReference>
<dbReference type="EMBL" id="MUYV01000011">
    <property type="protein sequence ID" value="OOS23993.1"/>
    <property type="molecule type" value="Genomic_DNA"/>
</dbReference>
<feature type="chain" id="PRO_5012888048" description="SnoaL-like domain-containing protein" evidence="1">
    <location>
        <begin position="25"/>
        <end position="164"/>
    </location>
</feature>
<dbReference type="PROSITE" id="PS51257">
    <property type="entry name" value="PROKAR_LIPOPROTEIN"/>
    <property type="match status" value="1"/>
</dbReference>
<feature type="domain" description="SnoaL-like" evidence="2">
    <location>
        <begin position="49"/>
        <end position="146"/>
    </location>
</feature>
<dbReference type="Gene3D" id="3.10.450.50">
    <property type="match status" value="1"/>
</dbReference>
<dbReference type="InterPro" id="IPR032710">
    <property type="entry name" value="NTF2-like_dom_sf"/>
</dbReference>
<keyword evidence="4" id="KW-1185">Reference proteome</keyword>
<dbReference type="STRING" id="573983.B0681_08540"/>
<dbReference type="AlphaFoldDB" id="A0A1T0CNV1"/>
<gene>
    <name evidence="3" type="ORF">B0681_08540</name>
</gene>
<evidence type="ECO:0000256" key="1">
    <source>
        <dbReference type="SAM" id="SignalP"/>
    </source>
</evidence>
<dbReference type="Proteomes" id="UP000190683">
    <property type="component" value="Unassembled WGS sequence"/>
</dbReference>
<dbReference type="RefSeq" id="WP_078318306.1">
    <property type="nucleotide sequence ID" value="NZ_MUYV01000011.1"/>
</dbReference>
<comment type="caution">
    <text evidence="3">The sequence shown here is derived from an EMBL/GenBank/DDBJ whole genome shotgun (WGS) entry which is preliminary data.</text>
</comment>
<evidence type="ECO:0000313" key="4">
    <source>
        <dbReference type="Proteomes" id="UP000190683"/>
    </source>
</evidence>
<dbReference type="Pfam" id="PF12680">
    <property type="entry name" value="SnoaL_2"/>
    <property type="match status" value="1"/>
</dbReference>
<reference evidence="3 4" key="1">
    <citation type="submission" date="2017-02" db="EMBL/GenBank/DDBJ databases">
        <title>Draft genome sequence of Moraxella porci CCUG 54912T type strain.</title>
        <authorList>
            <person name="Salva-Serra F."/>
            <person name="Engstrom-Jakobsson H."/>
            <person name="Thorell K."/>
            <person name="Jaen-Luchoro D."/>
            <person name="Gonzales-Siles L."/>
            <person name="Karlsson R."/>
            <person name="Yazdan S."/>
            <person name="Boulund F."/>
            <person name="Johnning A."/>
            <person name="Engstrand L."/>
            <person name="Kristiansson E."/>
            <person name="Moore E."/>
        </authorList>
    </citation>
    <scope>NUCLEOTIDE SEQUENCE [LARGE SCALE GENOMIC DNA]</scope>
    <source>
        <strain evidence="3 4">CCUG 54912</strain>
    </source>
</reference>
<organism evidence="3 4">
    <name type="scientific">Moraxella porci DSM 25326</name>
    <dbReference type="NCBI Taxonomy" id="573983"/>
    <lineage>
        <taxon>Bacteria</taxon>
        <taxon>Pseudomonadati</taxon>
        <taxon>Pseudomonadota</taxon>
        <taxon>Gammaproteobacteria</taxon>
        <taxon>Moraxellales</taxon>
        <taxon>Moraxellaceae</taxon>
        <taxon>Moraxella</taxon>
    </lineage>
</organism>
<feature type="signal peptide" evidence="1">
    <location>
        <begin position="1"/>
        <end position="24"/>
    </location>
</feature>
<name>A0A1T0CNV1_9GAMM</name>
<sequence length="164" mass="17705">MKKLILSVLVASVALTGCQSVSSAAQKAETSVKSVVQSKTERNKANAIAFYDLAFNQHKVQEAADKYIGDVYLQHNPMVADGKDAFVKGIGGFVSQAPQARSHIKRAIAEGDLVVLHIHSQPTPDSLGSAVVDIFRFDENGKIVEHWDVLQNVPAKTASGRSMF</sequence>
<proteinExistence type="predicted"/>
<dbReference type="PANTHER" id="PTHR38436:SF1">
    <property type="entry name" value="ESTER CYCLASE"/>
    <property type="match status" value="1"/>
</dbReference>